<evidence type="ECO:0000256" key="5">
    <source>
        <dbReference type="ARBA" id="ARBA00023242"/>
    </source>
</evidence>
<evidence type="ECO:0000256" key="2">
    <source>
        <dbReference type="ARBA" id="ARBA00023015"/>
    </source>
</evidence>
<dbReference type="Gene3D" id="3.30.730.10">
    <property type="entry name" value="AP2/ERF domain"/>
    <property type="match status" value="1"/>
</dbReference>
<evidence type="ECO:0000313" key="8">
    <source>
        <dbReference type="EMBL" id="RCV43296.1"/>
    </source>
</evidence>
<reference evidence="8" key="2">
    <citation type="submission" date="2015-07" db="EMBL/GenBank/DDBJ databases">
        <authorList>
            <person name="Noorani M."/>
        </authorList>
    </citation>
    <scope>NUCLEOTIDE SEQUENCE</scope>
    <source>
        <strain evidence="8">Yugu1</strain>
    </source>
</reference>
<dbReference type="InterPro" id="IPR001471">
    <property type="entry name" value="AP2/ERF_dom"/>
</dbReference>
<dbReference type="AlphaFoldDB" id="A0A368SLI4"/>
<dbReference type="PANTHER" id="PTHR31190">
    <property type="entry name" value="DNA-BINDING DOMAIN"/>
    <property type="match status" value="1"/>
</dbReference>
<gene>
    <name evidence="8" type="ORF">SETIT_9G283000v2</name>
</gene>
<dbReference type="PRINTS" id="PR00367">
    <property type="entry name" value="ETHRSPELEMNT"/>
</dbReference>
<feature type="region of interest" description="Disordered" evidence="6">
    <location>
        <begin position="1"/>
        <end position="22"/>
    </location>
</feature>
<organism evidence="8">
    <name type="scientific">Setaria italica</name>
    <name type="common">Foxtail millet</name>
    <name type="synonym">Panicum italicum</name>
    <dbReference type="NCBI Taxonomy" id="4555"/>
    <lineage>
        <taxon>Eukaryota</taxon>
        <taxon>Viridiplantae</taxon>
        <taxon>Streptophyta</taxon>
        <taxon>Embryophyta</taxon>
        <taxon>Tracheophyta</taxon>
        <taxon>Spermatophyta</taxon>
        <taxon>Magnoliopsida</taxon>
        <taxon>Liliopsida</taxon>
        <taxon>Poales</taxon>
        <taxon>Poaceae</taxon>
        <taxon>PACMAD clade</taxon>
        <taxon>Panicoideae</taxon>
        <taxon>Panicodae</taxon>
        <taxon>Paniceae</taxon>
        <taxon>Cenchrinae</taxon>
        <taxon>Setaria</taxon>
    </lineage>
</organism>
<evidence type="ECO:0000256" key="1">
    <source>
        <dbReference type="ARBA" id="ARBA00004123"/>
    </source>
</evidence>
<keyword evidence="4" id="KW-0804">Transcription</keyword>
<dbReference type="InterPro" id="IPR036955">
    <property type="entry name" value="AP2/ERF_dom_sf"/>
</dbReference>
<evidence type="ECO:0000256" key="4">
    <source>
        <dbReference type="ARBA" id="ARBA00023163"/>
    </source>
</evidence>
<sequence length="102" mass="11460">MEGCGCFDDGKDGSKTKYRGVRRRPSGKFAAEIHDSLRQSMRTWLGTFDTAEEAARAYDRTAYRMQGHLTVLNFPAETHNYHGGGASSQQVIEPEYLDDKVL</sequence>
<proteinExistence type="predicted"/>
<dbReference type="SUPFAM" id="SSF54171">
    <property type="entry name" value="DNA-binding domain"/>
    <property type="match status" value="1"/>
</dbReference>
<evidence type="ECO:0000259" key="7">
    <source>
        <dbReference type="PROSITE" id="PS51032"/>
    </source>
</evidence>
<dbReference type="GO" id="GO:0003677">
    <property type="term" value="F:DNA binding"/>
    <property type="evidence" value="ECO:0007669"/>
    <property type="project" value="UniProtKB-KW"/>
</dbReference>
<protein>
    <recommendedName>
        <fullName evidence="7">AP2/ERF domain-containing protein</fullName>
    </recommendedName>
</protein>
<keyword evidence="2" id="KW-0805">Transcription regulation</keyword>
<keyword evidence="5" id="KW-0539">Nucleus</keyword>
<accession>A0A368SLI4</accession>
<dbReference type="PROSITE" id="PS51032">
    <property type="entry name" value="AP2_ERF"/>
    <property type="match status" value="1"/>
</dbReference>
<dbReference type="CDD" id="cd00018">
    <property type="entry name" value="AP2"/>
    <property type="match status" value="1"/>
</dbReference>
<dbReference type="PANTHER" id="PTHR31190:SF464">
    <property type="entry name" value="AP2_EREBP TRANSCRIPTION FACTOR SUPERFAMILY PROTEIN-RELATED"/>
    <property type="match status" value="1"/>
</dbReference>
<dbReference type="InterPro" id="IPR016177">
    <property type="entry name" value="DNA-bd_dom_sf"/>
</dbReference>
<keyword evidence="3" id="KW-0238">DNA-binding</keyword>
<dbReference type="OrthoDB" id="10038011at2759"/>
<dbReference type="GO" id="GO:0005634">
    <property type="term" value="C:nucleus"/>
    <property type="evidence" value="ECO:0007669"/>
    <property type="project" value="UniProtKB-SubCell"/>
</dbReference>
<dbReference type="SMART" id="SM00380">
    <property type="entry name" value="AP2"/>
    <property type="match status" value="1"/>
</dbReference>
<evidence type="ECO:0000256" key="3">
    <source>
        <dbReference type="ARBA" id="ARBA00023125"/>
    </source>
</evidence>
<dbReference type="GO" id="GO:0009873">
    <property type="term" value="P:ethylene-activated signaling pathway"/>
    <property type="evidence" value="ECO:0007669"/>
    <property type="project" value="InterPro"/>
</dbReference>
<feature type="domain" description="AP2/ERF" evidence="7">
    <location>
        <begin position="17"/>
        <end position="75"/>
    </location>
</feature>
<dbReference type="GO" id="GO:0003700">
    <property type="term" value="F:DNA-binding transcription factor activity"/>
    <property type="evidence" value="ECO:0007669"/>
    <property type="project" value="InterPro"/>
</dbReference>
<comment type="subcellular location">
    <subcellularLocation>
        <location evidence="1">Nucleus</location>
    </subcellularLocation>
</comment>
<name>A0A368SLI4_SETIT</name>
<dbReference type="Pfam" id="PF00847">
    <property type="entry name" value="AP2"/>
    <property type="match status" value="1"/>
</dbReference>
<dbReference type="STRING" id="4555.A0A368SLI4"/>
<reference evidence="8" key="1">
    <citation type="journal article" date="2012" name="Nat. Biotechnol.">
        <title>Reference genome sequence of the model plant Setaria.</title>
        <authorList>
            <person name="Bennetzen J.L."/>
            <person name="Schmutz J."/>
            <person name="Wang H."/>
            <person name="Percifield R."/>
            <person name="Hawkins J."/>
            <person name="Pontaroli A.C."/>
            <person name="Estep M."/>
            <person name="Feng L."/>
            <person name="Vaughn J.N."/>
            <person name="Grimwood J."/>
            <person name="Jenkins J."/>
            <person name="Barry K."/>
            <person name="Lindquist E."/>
            <person name="Hellsten U."/>
            <person name="Deshpande S."/>
            <person name="Wang X."/>
            <person name="Wu X."/>
            <person name="Mitros T."/>
            <person name="Triplett J."/>
            <person name="Yang X."/>
            <person name="Ye C.Y."/>
            <person name="Mauro-Herrera M."/>
            <person name="Wang L."/>
            <person name="Li P."/>
            <person name="Sharma M."/>
            <person name="Sharma R."/>
            <person name="Ronald P.C."/>
            <person name="Panaud O."/>
            <person name="Kellogg E.A."/>
            <person name="Brutnell T.P."/>
            <person name="Doust A.N."/>
            <person name="Tuskan G.A."/>
            <person name="Rokhsar D."/>
            <person name="Devos K.M."/>
        </authorList>
    </citation>
    <scope>NUCLEOTIDE SEQUENCE [LARGE SCALE GENOMIC DNA]</scope>
    <source>
        <strain evidence="8">Yugu1</strain>
    </source>
</reference>
<evidence type="ECO:0000256" key="6">
    <source>
        <dbReference type="SAM" id="MobiDB-lite"/>
    </source>
</evidence>
<dbReference type="InterPro" id="IPR044808">
    <property type="entry name" value="ERF_plant"/>
</dbReference>
<dbReference type="EMBL" id="CM003536">
    <property type="protein sequence ID" value="RCV43296.1"/>
    <property type="molecule type" value="Genomic_DNA"/>
</dbReference>
<dbReference type="FunFam" id="3.30.730.10:FF:000001">
    <property type="entry name" value="Ethylene-responsive transcription factor 2"/>
    <property type="match status" value="1"/>
</dbReference>